<dbReference type="EMBL" id="JBHTHR010001079">
    <property type="protein sequence ID" value="MFD0803728.1"/>
    <property type="molecule type" value="Genomic_DNA"/>
</dbReference>
<accession>A0ABW3BME8</accession>
<protein>
    <recommendedName>
        <fullName evidence="8">Cytidylate kinase</fullName>
        <shortName evidence="8">CK</shortName>
        <ecNumber evidence="8">2.7.4.25</ecNumber>
    </recommendedName>
    <alternativeName>
        <fullName evidence="8">Cytidine monophosphate kinase</fullName>
        <shortName evidence="8">CMP kinase</shortName>
    </alternativeName>
</protein>
<keyword evidence="12" id="KW-1185">Reference proteome</keyword>
<evidence type="ECO:0000256" key="5">
    <source>
        <dbReference type="ARBA" id="ARBA00022840"/>
    </source>
</evidence>
<comment type="catalytic activity">
    <reaction evidence="6 8">
        <text>dCMP + ATP = dCDP + ADP</text>
        <dbReference type="Rhea" id="RHEA:25094"/>
        <dbReference type="ChEBI" id="CHEBI:30616"/>
        <dbReference type="ChEBI" id="CHEBI:57566"/>
        <dbReference type="ChEBI" id="CHEBI:58593"/>
        <dbReference type="ChEBI" id="CHEBI:456216"/>
        <dbReference type="EC" id="2.7.4.25"/>
    </reaction>
</comment>
<evidence type="ECO:0000256" key="7">
    <source>
        <dbReference type="ARBA" id="ARBA00048478"/>
    </source>
</evidence>
<keyword evidence="3 8" id="KW-0547">Nucleotide-binding</keyword>
<evidence type="ECO:0000256" key="3">
    <source>
        <dbReference type="ARBA" id="ARBA00022741"/>
    </source>
</evidence>
<keyword evidence="8" id="KW-0963">Cytoplasm</keyword>
<dbReference type="InterPro" id="IPR003136">
    <property type="entry name" value="Cytidylate_kin"/>
</dbReference>
<feature type="compositionally biased region" description="Basic and acidic residues" evidence="9">
    <location>
        <begin position="246"/>
        <end position="258"/>
    </location>
</feature>
<evidence type="ECO:0000313" key="11">
    <source>
        <dbReference type="EMBL" id="MFD0803728.1"/>
    </source>
</evidence>
<dbReference type="Proteomes" id="UP001596956">
    <property type="component" value="Unassembled WGS sequence"/>
</dbReference>
<evidence type="ECO:0000256" key="2">
    <source>
        <dbReference type="ARBA" id="ARBA00022679"/>
    </source>
</evidence>
<evidence type="ECO:0000256" key="6">
    <source>
        <dbReference type="ARBA" id="ARBA00047615"/>
    </source>
</evidence>
<dbReference type="EC" id="2.7.4.25" evidence="8"/>
<organism evidence="11 12">
    <name type="scientific">Streptomonospora algeriensis</name>
    <dbReference type="NCBI Taxonomy" id="995084"/>
    <lineage>
        <taxon>Bacteria</taxon>
        <taxon>Bacillati</taxon>
        <taxon>Actinomycetota</taxon>
        <taxon>Actinomycetes</taxon>
        <taxon>Streptosporangiales</taxon>
        <taxon>Nocardiopsidaceae</taxon>
        <taxon>Streptomonospora</taxon>
    </lineage>
</organism>
<dbReference type="SUPFAM" id="SSF52540">
    <property type="entry name" value="P-loop containing nucleoside triphosphate hydrolases"/>
    <property type="match status" value="1"/>
</dbReference>
<feature type="domain" description="Cytidylate kinase" evidence="10">
    <location>
        <begin position="12"/>
        <end position="225"/>
    </location>
</feature>
<keyword evidence="5 8" id="KW-0067">ATP-binding</keyword>
<comment type="catalytic activity">
    <reaction evidence="7 8">
        <text>CMP + ATP = CDP + ADP</text>
        <dbReference type="Rhea" id="RHEA:11600"/>
        <dbReference type="ChEBI" id="CHEBI:30616"/>
        <dbReference type="ChEBI" id="CHEBI:58069"/>
        <dbReference type="ChEBI" id="CHEBI:60377"/>
        <dbReference type="ChEBI" id="CHEBI:456216"/>
        <dbReference type="EC" id="2.7.4.25"/>
    </reaction>
</comment>
<proteinExistence type="inferred from homology"/>
<reference evidence="12" key="1">
    <citation type="journal article" date="2019" name="Int. J. Syst. Evol. Microbiol.">
        <title>The Global Catalogue of Microorganisms (GCM) 10K type strain sequencing project: providing services to taxonomists for standard genome sequencing and annotation.</title>
        <authorList>
            <consortium name="The Broad Institute Genomics Platform"/>
            <consortium name="The Broad Institute Genome Sequencing Center for Infectious Disease"/>
            <person name="Wu L."/>
            <person name="Ma J."/>
        </authorList>
    </citation>
    <scope>NUCLEOTIDE SEQUENCE [LARGE SCALE GENOMIC DNA]</scope>
    <source>
        <strain evidence="12">CCUG 63369</strain>
    </source>
</reference>
<evidence type="ECO:0000256" key="4">
    <source>
        <dbReference type="ARBA" id="ARBA00022777"/>
    </source>
</evidence>
<dbReference type="CDD" id="cd02020">
    <property type="entry name" value="CMPK"/>
    <property type="match status" value="1"/>
</dbReference>
<dbReference type="InterPro" id="IPR027417">
    <property type="entry name" value="P-loop_NTPase"/>
</dbReference>
<evidence type="ECO:0000256" key="1">
    <source>
        <dbReference type="ARBA" id="ARBA00009427"/>
    </source>
</evidence>
<sequence>MSAQGSAEGVVVAIDGPSGSGKSSAAKGVASARGLRYLDTGAMYRAMTWWMQHHRVDADDAAAVAEAAGRPDITMGTDPAAPTVRVDGRDVARDIRTQDVTAQVSAVSAVPAVRERLVAMQREVIAQARRQAGGIVVEGRDITTVVAPDAPVKIYLTASSEARAHRRSGELSGSDVDAIQADLARRDLMDSSREDSPLTQTADALELETTGLGLDEVVAILLELTDRAAADTGGAGGPGAAGAAKTAEEKEAESSAAR</sequence>
<comment type="similarity">
    <text evidence="1 8">Belongs to the cytidylate kinase family. Type 1 subfamily.</text>
</comment>
<comment type="caution">
    <text evidence="11">The sequence shown here is derived from an EMBL/GenBank/DDBJ whole genome shotgun (WGS) entry which is preliminary data.</text>
</comment>
<keyword evidence="2 8" id="KW-0808">Transferase</keyword>
<dbReference type="Pfam" id="PF02224">
    <property type="entry name" value="Cytidylate_kin"/>
    <property type="match status" value="1"/>
</dbReference>
<dbReference type="GO" id="GO:0016301">
    <property type="term" value="F:kinase activity"/>
    <property type="evidence" value="ECO:0007669"/>
    <property type="project" value="UniProtKB-KW"/>
</dbReference>
<feature type="region of interest" description="Disordered" evidence="9">
    <location>
        <begin position="229"/>
        <end position="258"/>
    </location>
</feature>
<evidence type="ECO:0000256" key="9">
    <source>
        <dbReference type="SAM" id="MobiDB-lite"/>
    </source>
</evidence>
<evidence type="ECO:0000259" key="10">
    <source>
        <dbReference type="Pfam" id="PF02224"/>
    </source>
</evidence>
<dbReference type="HAMAP" id="MF_00238">
    <property type="entry name" value="Cytidyl_kinase_type1"/>
    <property type="match status" value="1"/>
</dbReference>
<comment type="subcellular location">
    <subcellularLocation>
        <location evidence="8">Cytoplasm</location>
    </subcellularLocation>
</comment>
<dbReference type="Gene3D" id="3.40.50.300">
    <property type="entry name" value="P-loop containing nucleotide triphosphate hydrolases"/>
    <property type="match status" value="1"/>
</dbReference>
<keyword evidence="4 8" id="KW-0418">Kinase</keyword>
<dbReference type="NCBIfam" id="TIGR00017">
    <property type="entry name" value="cmk"/>
    <property type="match status" value="1"/>
</dbReference>
<evidence type="ECO:0000313" key="12">
    <source>
        <dbReference type="Proteomes" id="UP001596956"/>
    </source>
</evidence>
<gene>
    <name evidence="8 11" type="primary">cmk</name>
    <name evidence="11" type="ORF">ACFQZU_20745</name>
</gene>
<name>A0ABW3BME8_9ACTN</name>
<evidence type="ECO:0000256" key="8">
    <source>
        <dbReference type="HAMAP-Rule" id="MF_00238"/>
    </source>
</evidence>
<feature type="binding site" evidence="8">
    <location>
        <begin position="16"/>
        <end position="24"/>
    </location>
    <ligand>
        <name>ATP</name>
        <dbReference type="ChEBI" id="CHEBI:30616"/>
    </ligand>
</feature>
<dbReference type="InterPro" id="IPR011994">
    <property type="entry name" value="Cytidylate_kinase_dom"/>
</dbReference>